<dbReference type="InterPro" id="IPR000719">
    <property type="entry name" value="Prot_kinase_dom"/>
</dbReference>
<dbReference type="PROSITE" id="PS00239">
    <property type="entry name" value="RECEPTOR_TYR_KIN_II"/>
    <property type="match status" value="1"/>
</dbReference>
<protein>
    <recommendedName>
        <fullName evidence="20">Tyrosine-protein kinase receptor</fullName>
        <ecNumber evidence="20">2.7.10.1</ecNumber>
    </recommendedName>
</protein>
<feature type="domain" description="Protein kinase" evidence="23">
    <location>
        <begin position="815"/>
        <end position="1090"/>
    </location>
</feature>
<evidence type="ECO:0000256" key="14">
    <source>
        <dbReference type="ARBA" id="ARBA00023137"/>
    </source>
</evidence>
<evidence type="ECO:0000256" key="15">
    <source>
        <dbReference type="ARBA" id="ARBA00023157"/>
    </source>
</evidence>
<dbReference type="Gene3D" id="3.30.200.20">
    <property type="entry name" value="Phosphorylase Kinase, domain 1"/>
    <property type="match status" value="1"/>
</dbReference>
<dbReference type="GO" id="GO:0046328">
    <property type="term" value="P:regulation of JNK cascade"/>
    <property type="evidence" value="ECO:0007669"/>
    <property type="project" value="TreeGrafter"/>
</dbReference>
<evidence type="ECO:0000256" key="10">
    <source>
        <dbReference type="ARBA" id="ARBA00022777"/>
    </source>
</evidence>
<keyword evidence="25" id="KW-1185">Reference proteome</keyword>
<keyword evidence="12 22" id="KW-1133">Transmembrane helix</keyword>
<dbReference type="PROSITE" id="PS50011">
    <property type="entry name" value="PROTEIN_KINASE_DOM"/>
    <property type="match status" value="1"/>
</dbReference>
<dbReference type="Proteomes" id="UP001166674">
    <property type="component" value="Unassembled WGS sequence"/>
</dbReference>
<evidence type="ECO:0000256" key="20">
    <source>
        <dbReference type="RuleBase" id="RU000312"/>
    </source>
</evidence>
<evidence type="ECO:0000256" key="6">
    <source>
        <dbReference type="ARBA" id="ARBA00022692"/>
    </source>
</evidence>
<keyword evidence="14" id="KW-0829">Tyrosine-protein kinase</keyword>
<feature type="region of interest" description="Disordered" evidence="21">
    <location>
        <begin position="1097"/>
        <end position="1183"/>
    </location>
</feature>
<dbReference type="InterPro" id="IPR017441">
    <property type="entry name" value="Protein_kinase_ATP_BS"/>
</dbReference>
<keyword evidence="10" id="KW-0418">Kinase</keyword>
<evidence type="ECO:0000256" key="2">
    <source>
        <dbReference type="ARBA" id="ARBA00022475"/>
    </source>
</evidence>
<dbReference type="GO" id="GO:0005899">
    <property type="term" value="C:insulin receptor complex"/>
    <property type="evidence" value="ECO:0007669"/>
    <property type="project" value="TreeGrafter"/>
</dbReference>
<evidence type="ECO:0000313" key="25">
    <source>
        <dbReference type="Proteomes" id="UP001166674"/>
    </source>
</evidence>
<proteinExistence type="inferred from homology"/>
<sequence length="1183" mass="134969">MVTECTSSPQYCLCVKDCMQAQGPFLVIGCGLGTLQLHQDWLLHEVCGPGIDIRNDYQQLKRLENCTVIEGYLHILLISKAEDYRSYRFPKLTVITEYLLLFRVAGLESLGDLFPNLTVIRGWKLFYNYALVIFEMTNLKDIGLYNLRNITRGAIRIEKNADLCYLSTVDWSLILDAVSNNYIVGNKPPKECGDLCPGTMEEKPLCEKTTINNEYNYRCWTTNRCQKNNIASELENFMGLIEVVTGYVKIRHSHALVSLSFLKNLRQILGEEQLEGNYSFYVLDNQNLQQLWDWDHRNLTIKSGKMYFAFNPKLCVSEIYRMEEVTGTKGRQSKGDINTRNNGERASCESDVLHFTSTTTWKNRIIITWHRYRPPDYRDLISFTVYYKEAPFKNVTEYDGQDACGSNSWNMVDVDLPPNKDVEPGILLHGLKPWTQYAVYVKAVTLTMVENDHIRGAKSEILYIRTNASVPSIPLDVLSASNSSSQLIVKWNPPSLPNGNLSYYIVRWQRQPQDGYLYRHNYCSKDKIPIRKYADGTIDVEEVTENPKTEVCGGEKGPCCACPKTEAEKQAEKEEAEYRKVFENFLHNSIFVPRPERKRRDVMQVANTTMSSRSRNTTVVDTYNMTDPEELETEYPFFESRVDNKERTVISNLRPFTLYRIDIHSCNHEAEKLGCSASNFVFARTMPAGMDQRECVSRQDYRKYGGAKLNRLNPGNYTARIQATSLSGNGSWTDPVFFYVPAKTTYENFIHLIIALPVAILLIVGGLVIMLYVFHRKRNNSRLGNGVLYASVNPEYFSAADVYVPDEWEVAREKITMNRELGQGSFGMVYEGVAKGVVKDEPETRVAIKTVNEAASMRERIEFLNEASVMKEFNCHHVVRLLGVVSQGQPTLVIMELMTRGDLKSYLRSLRPEMENNPVLAPPSLSKMIQMAGEIADGMAYLNANKFVHRDLAARNCMVAEDFTVKIGDFGMTRDIYETDYYRKGGKGLLPVRWMSPESLKDGVFTTHSDVWSFGVVLWEIATLAEQPYQGLSNEQVLRFVMEGGLLDKPDNCPDMLFELMRMCWQYNPKMRPSFLEIISSIKDEMEPSFREVSFYYSEENKPPEPEELDLEPENMESVPLDPSASSSSLPLPDRHSGHKAENGPGPGVLVLRASFDERRPYAHMNGGRTDERALPLPQSSTC</sequence>
<dbReference type="InterPro" id="IPR008266">
    <property type="entry name" value="Tyr_kinase_AS"/>
</dbReference>
<keyword evidence="16 20" id="KW-0675">Receptor</keyword>
<evidence type="ECO:0000256" key="16">
    <source>
        <dbReference type="ARBA" id="ARBA00023170"/>
    </source>
</evidence>
<keyword evidence="4" id="KW-0808">Transferase</keyword>
<evidence type="ECO:0000313" key="24">
    <source>
        <dbReference type="EMBL" id="MBZ3878013.1"/>
    </source>
</evidence>
<feature type="binding site" evidence="19">
    <location>
        <position position="849"/>
    </location>
    <ligand>
        <name>ATP</name>
        <dbReference type="ChEBI" id="CHEBI:30616"/>
    </ligand>
</feature>
<dbReference type="GO" id="GO:0043560">
    <property type="term" value="F:insulin receptor substrate binding"/>
    <property type="evidence" value="ECO:0007669"/>
    <property type="project" value="TreeGrafter"/>
</dbReference>
<organism evidence="24 25">
    <name type="scientific">Sciurus carolinensis</name>
    <name type="common">Eastern gray squirrel</name>
    <dbReference type="NCBI Taxonomy" id="30640"/>
    <lineage>
        <taxon>Eukaryota</taxon>
        <taxon>Metazoa</taxon>
        <taxon>Chordata</taxon>
        <taxon>Craniata</taxon>
        <taxon>Vertebrata</taxon>
        <taxon>Euteleostomi</taxon>
        <taxon>Mammalia</taxon>
        <taxon>Eutheria</taxon>
        <taxon>Euarchontoglires</taxon>
        <taxon>Glires</taxon>
        <taxon>Rodentia</taxon>
        <taxon>Sciuromorpha</taxon>
        <taxon>Sciuridae</taxon>
        <taxon>Sciurinae</taxon>
        <taxon>Sciurini</taxon>
        <taxon>Sciurus</taxon>
    </lineage>
</organism>
<dbReference type="InterPro" id="IPR036941">
    <property type="entry name" value="Rcpt_L-dom_sf"/>
</dbReference>
<dbReference type="FunFam" id="3.80.20.20:FF:000001">
    <property type="entry name" value="Tyrosine-protein kinase receptor"/>
    <property type="match status" value="1"/>
</dbReference>
<dbReference type="GO" id="GO:0071333">
    <property type="term" value="P:cellular response to glucose stimulus"/>
    <property type="evidence" value="ECO:0007669"/>
    <property type="project" value="TreeGrafter"/>
</dbReference>
<dbReference type="InterPro" id="IPR011009">
    <property type="entry name" value="Kinase-like_dom_sf"/>
</dbReference>
<keyword evidence="13 22" id="KW-0472">Membrane</keyword>
<dbReference type="GO" id="GO:0005009">
    <property type="term" value="F:insulin receptor activity"/>
    <property type="evidence" value="ECO:0007669"/>
    <property type="project" value="TreeGrafter"/>
</dbReference>
<feature type="compositionally biased region" description="Acidic residues" evidence="21">
    <location>
        <begin position="1106"/>
        <end position="1115"/>
    </location>
</feature>
<dbReference type="AlphaFoldDB" id="A0AA41MTR0"/>
<dbReference type="InterPro" id="IPR000494">
    <property type="entry name" value="Rcpt_L-dom"/>
</dbReference>
<dbReference type="FunFam" id="2.60.40.10:FF:002452">
    <property type="entry name" value="Tyrosine-protein kinase receptor"/>
    <property type="match status" value="1"/>
</dbReference>
<keyword evidence="5" id="KW-0165">Cleavage on pair of basic residues</keyword>
<dbReference type="SUPFAM" id="SSF52058">
    <property type="entry name" value="L domain-like"/>
    <property type="match status" value="2"/>
</dbReference>
<evidence type="ECO:0000256" key="11">
    <source>
        <dbReference type="ARBA" id="ARBA00022840"/>
    </source>
</evidence>
<dbReference type="CDD" id="cd05032">
    <property type="entry name" value="PTKc_InsR_like"/>
    <property type="match status" value="1"/>
</dbReference>
<evidence type="ECO:0000256" key="3">
    <source>
        <dbReference type="ARBA" id="ARBA00022553"/>
    </source>
</evidence>
<dbReference type="Gene3D" id="1.10.510.10">
    <property type="entry name" value="Transferase(Phosphotransferase) domain 1"/>
    <property type="match status" value="1"/>
</dbReference>
<comment type="subcellular location">
    <subcellularLocation>
        <location evidence="1">Cell membrane</location>
        <topology evidence="1">Single-pass type I membrane protein</topology>
    </subcellularLocation>
</comment>
<dbReference type="InterPro" id="IPR001245">
    <property type="entry name" value="Ser-Thr/Tyr_kinase_cat_dom"/>
</dbReference>
<evidence type="ECO:0000256" key="12">
    <source>
        <dbReference type="ARBA" id="ARBA00022989"/>
    </source>
</evidence>
<dbReference type="Gene3D" id="2.60.40.10">
    <property type="entry name" value="Immunoglobulins"/>
    <property type="match status" value="4"/>
</dbReference>
<dbReference type="SMART" id="SM00219">
    <property type="entry name" value="TyrKc"/>
    <property type="match status" value="1"/>
</dbReference>
<reference evidence="24" key="1">
    <citation type="submission" date="2020-03" db="EMBL/GenBank/DDBJ databases">
        <title>Studies in the Genomics of Life Span.</title>
        <authorList>
            <person name="Glass D."/>
        </authorList>
    </citation>
    <scope>NUCLEOTIDE SEQUENCE</scope>
    <source>
        <strain evidence="24">SUZIE</strain>
        <tissue evidence="24">Muscle</tissue>
    </source>
</reference>
<keyword evidence="7" id="KW-0732">Signal</keyword>
<dbReference type="PANTHER" id="PTHR24416:SF106">
    <property type="entry name" value="INSULIN-LIKE GROWTH FACTOR 1 RECEPTOR"/>
    <property type="match status" value="1"/>
</dbReference>
<dbReference type="GO" id="GO:0051897">
    <property type="term" value="P:positive regulation of phosphatidylinositol 3-kinase/protein kinase B signal transduction"/>
    <property type="evidence" value="ECO:0007669"/>
    <property type="project" value="TreeGrafter"/>
</dbReference>
<evidence type="ECO:0000256" key="7">
    <source>
        <dbReference type="ARBA" id="ARBA00022729"/>
    </source>
</evidence>
<dbReference type="SUPFAM" id="SSF49265">
    <property type="entry name" value="Fibronectin type III"/>
    <property type="match status" value="3"/>
</dbReference>
<evidence type="ECO:0000256" key="9">
    <source>
        <dbReference type="ARBA" id="ARBA00022741"/>
    </source>
</evidence>
<dbReference type="InterPro" id="IPR020635">
    <property type="entry name" value="Tyr_kinase_cat_dom"/>
</dbReference>
<dbReference type="PRINTS" id="PR00109">
    <property type="entry name" value="TYRKINASE"/>
</dbReference>
<keyword evidence="11 19" id="KW-0067">ATP-binding</keyword>
<keyword evidence="6 20" id="KW-0812">Transmembrane</keyword>
<evidence type="ECO:0000256" key="19">
    <source>
        <dbReference type="PROSITE-ProRule" id="PRU10141"/>
    </source>
</evidence>
<evidence type="ECO:0000256" key="5">
    <source>
        <dbReference type="ARBA" id="ARBA00022685"/>
    </source>
</evidence>
<keyword evidence="17" id="KW-0325">Glycoprotein</keyword>
<keyword evidence="9 19" id="KW-0547">Nucleotide-binding</keyword>
<dbReference type="SUPFAM" id="SSF56112">
    <property type="entry name" value="Protein kinase-like (PK-like)"/>
    <property type="match status" value="1"/>
</dbReference>
<evidence type="ECO:0000256" key="18">
    <source>
        <dbReference type="ARBA" id="ARBA00051243"/>
    </source>
</evidence>
<dbReference type="Pfam" id="PF07714">
    <property type="entry name" value="PK_Tyr_Ser-Thr"/>
    <property type="match status" value="1"/>
</dbReference>
<evidence type="ECO:0000256" key="22">
    <source>
        <dbReference type="SAM" id="Phobius"/>
    </source>
</evidence>
<dbReference type="GO" id="GO:0048009">
    <property type="term" value="P:insulin-like growth factor receptor signaling pathway"/>
    <property type="evidence" value="ECO:0007669"/>
    <property type="project" value="TreeGrafter"/>
</dbReference>
<feature type="transmembrane region" description="Helical" evidence="22">
    <location>
        <begin position="749"/>
        <end position="774"/>
    </location>
</feature>
<comment type="caution">
    <text evidence="24">The sequence shown here is derived from an EMBL/GenBank/DDBJ whole genome shotgun (WGS) entry which is preliminary data.</text>
</comment>
<dbReference type="Pfam" id="PF01030">
    <property type="entry name" value="Recep_L_domain"/>
    <property type="match status" value="2"/>
</dbReference>
<dbReference type="PANTHER" id="PTHR24416">
    <property type="entry name" value="TYROSINE-PROTEIN KINASE RECEPTOR"/>
    <property type="match status" value="1"/>
</dbReference>
<evidence type="ECO:0000256" key="4">
    <source>
        <dbReference type="ARBA" id="ARBA00022679"/>
    </source>
</evidence>
<dbReference type="InterPro" id="IPR003961">
    <property type="entry name" value="FN3_dom"/>
</dbReference>
<dbReference type="PROSITE" id="PS00109">
    <property type="entry name" value="PROTEIN_KINASE_TYR"/>
    <property type="match status" value="1"/>
</dbReference>
<dbReference type="Gene3D" id="3.80.20.20">
    <property type="entry name" value="Receptor L-domain"/>
    <property type="match status" value="2"/>
</dbReference>
<feature type="compositionally biased region" description="Low complexity" evidence="21">
    <location>
        <begin position="1116"/>
        <end position="1132"/>
    </location>
</feature>
<evidence type="ECO:0000256" key="17">
    <source>
        <dbReference type="ARBA" id="ARBA00023180"/>
    </source>
</evidence>
<accession>A0AA41MTR0</accession>
<keyword evidence="8" id="KW-0677">Repeat</keyword>
<evidence type="ECO:0000256" key="8">
    <source>
        <dbReference type="ARBA" id="ARBA00022737"/>
    </source>
</evidence>
<name>A0AA41MTR0_SCICA</name>
<evidence type="ECO:0000256" key="1">
    <source>
        <dbReference type="ARBA" id="ARBA00004251"/>
    </source>
</evidence>
<dbReference type="SMART" id="SM00060">
    <property type="entry name" value="FN3"/>
    <property type="match status" value="2"/>
</dbReference>
<dbReference type="EMBL" id="JAATJV010313900">
    <property type="protein sequence ID" value="MBZ3878013.1"/>
    <property type="molecule type" value="Genomic_DNA"/>
</dbReference>
<dbReference type="EC" id="2.7.10.1" evidence="20"/>
<dbReference type="InterPro" id="IPR036116">
    <property type="entry name" value="FN3_sf"/>
</dbReference>
<dbReference type="PROSITE" id="PS00107">
    <property type="entry name" value="PROTEIN_KINASE_ATP"/>
    <property type="match status" value="1"/>
</dbReference>
<dbReference type="InterPro" id="IPR002011">
    <property type="entry name" value="Tyr_kinase_rcpt_2_CS"/>
</dbReference>
<dbReference type="GO" id="GO:0030424">
    <property type="term" value="C:axon"/>
    <property type="evidence" value="ECO:0007669"/>
    <property type="project" value="TreeGrafter"/>
</dbReference>
<comment type="catalytic activity">
    <reaction evidence="18 20">
        <text>L-tyrosyl-[protein] + ATP = O-phospho-L-tyrosyl-[protein] + ADP + H(+)</text>
        <dbReference type="Rhea" id="RHEA:10596"/>
        <dbReference type="Rhea" id="RHEA-COMP:10136"/>
        <dbReference type="Rhea" id="RHEA-COMP:20101"/>
        <dbReference type="ChEBI" id="CHEBI:15378"/>
        <dbReference type="ChEBI" id="CHEBI:30616"/>
        <dbReference type="ChEBI" id="CHEBI:46858"/>
        <dbReference type="ChEBI" id="CHEBI:61978"/>
        <dbReference type="ChEBI" id="CHEBI:456216"/>
        <dbReference type="EC" id="2.7.10.1"/>
    </reaction>
</comment>
<evidence type="ECO:0000259" key="23">
    <source>
        <dbReference type="PROSITE" id="PS50011"/>
    </source>
</evidence>
<keyword evidence="2" id="KW-1003">Cell membrane</keyword>
<keyword evidence="15" id="KW-1015">Disulfide bond</keyword>
<dbReference type="FunFam" id="2.60.40.10:FF:004834">
    <property type="match status" value="1"/>
</dbReference>
<dbReference type="FunFam" id="3.30.200.20:FF:000026">
    <property type="entry name" value="Tyrosine-protein kinase receptor"/>
    <property type="match status" value="1"/>
</dbReference>
<dbReference type="GO" id="GO:0005524">
    <property type="term" value="F:ATP binding"/>
    <property type="evidence" value="ECO:0007669"/>
    <property type="project" value="UniProtKB-UniRule"/>
</dbReference>
<keyword evidence="3 20" id="KW-0597">Phosphoprotein</keyword>
<dbReference type="FunFam" id="1.10.510.10:FF:000050">
    <property type="entry name" value="Tyrosine-protein kinase receptor"/>
    <property type="match status" value="1"/>
</dbReference>
<evidence type="ECO:0000256" key="21">
    <source>
        <dbReference type="SAM" id="MobiDB-lite"/>
    </source>
</evidence>
<dbReference type="FunFam" id="2.60.40.10:FF:000087">
    <property type="entry name" value="Tyrosine-protein kinase receptor"/>
    <property type="match status" value="1"/>
</dbReference>
<comment type="similarity">
    <text evidence="20">Belongs to the protein kinase superfamily. Tyr protein kinase family. Insulin receptor subfamily.</text>
</comment>
<evidence type="ECO:0000256" key="13">
    <source>
        <dbReference type="ARBA" id="ARBA00023136"/>
    </source>
</evidence>
<dbReference type="CDD" id="cd00063">
    <property type="entry name" value="FN3"/>
    <property type="match status" value="2"/>
</dbReference>
<feature type="compositionally biased region" description="Basic and acidic residues" evidence="21">
    <location>
        <begin position="1133"/>
        <end position="1142"/>
    </location>
</feature>
<dbReference type="GO" id="GO:0043410">
    <property type="term" value="P:positive regulation of MAPK cascade"/>
    <property type="evidence" value="ECO:0007669"/>
    <property type="project" value="TreeGrafter"/>
</dbReference>
<dbReference type="InterPro" id="IPR013783">
    <property type="entry name" value="Ig-like_fold"/>
</dbReference>
<gene>
    <name evidence="24" type="ORF">SUZIE_145810</name>
</gene>
<dbReference type="InterPro" id="IPR050122">
    <property type="entry name" value="RTK"/>
</dbReference>